<reference evidence="3" key="1">
    <citation type="journal article" date="2010" name="PLoS Negl. Trop. Dis.">
        <title>The genome sequence of Trypanosoma brucei gambiense, causative agent of chronic human african trypanosomiasis.</title>
        <authorList>
            <person name="Jackson A.P."/>
            <person name="Sanders M."/>
            <person name="Berry A."/>
            <person name="McQuillan J."/>
            <person name="Aslett M.A."/>
            <person name="Quail M.A."/>
            <person name="Chukualim B."/>
            <person name="Capewell P."/>
            <person name="MacLeod A."/>
            <person name="Melville S.E."/>
            <person name="Gibson W."/>
            <person name="Barry J.D."/>
            <person name="Berriman M."/>
            <person name="Hertz-Fowler C."/>
        </authorList>
    </citation>
    <scope>NUCLEOTIDE SEQUENCE [LARGE SCALE GENOMIC DNA]</scope>
    <source>
        <strain evidence="3">MHOM/CI/86/DAL972</strain>
    </source>
</reference>
<evidence type="ECO:0000313" key="3">
    <source>
        <dbReference type="Proteomes" id="UP000002316"/>
    </source>
</evidence>
<proteinExistence type="predicted"/>
<dbReference type="RefSeq" id="XP_011771685.1">
    <property type="nucleotide sequence ID" value="XM_011773383.1"/>
</dbReference>
<keyword evidence="1" id="KW-0732">Signal</keyword>
<dbReference type="Proteomes" id="UP000002316">
    <property type="component" value="Chromosome 2"/>
</dbReference>
<evidence type="ECO:0000313" key="2">
    <source>
        <dbReference type="EMBL" id="CBH09379.1"/>
    </source>
</evidence>
<dbReference type="KEGG" id="tbg:TbgDal_II1060"/>
<feature type="signal peptide" evidence="1">
    <location>
        <begin position="1"/>
        <end position="17"/>
    </location>
</feature>
<protein>
    <recommendedName>
        <fullName evidence="4">T. brucei spp.-specific protein</fullName>
    </recommendedName>
</protein>
<organism evidence="2 3">
    <name type="scientific">Trypanosoma brucei gambiense (strain MHOM/CI/86/DAL972)</name>
    <dbReference type="NCBI Taxonomy" id="679716"/>
    <lineage>
        <taxon>Eukaryota</taxon>
        <taxon>Discoba</taxon>
        <taxon>Euglenozoa</taxon>
        <taxon>Kinetoplastea</taxon>
        <taxon>Metakinetoplastina</taxon>
        <taxon>Trypanosomatida</taxon>
        <taxon>Trypanosomatidae</taxon>
        <taxon>Trypanosoma</taxon>
    </lineage>
</organism>
<accession>C9ZJ21</accession>
<evidence type="ECO:0000256" key="1">
    <source>
        <dbReference type="SAM" id="SignalP"/>
    </source>
</evidence>
<dbReference type="GeneID" id="23858511"/>
<dbReference type="EMBL" id="FN554965">
    <property type="protein sequence ID" value="CBH09379.1"/>
    <property type="molecule type" value="Genomic_DNA"/>
</dbReference>
<gene>
    <name evidence="2" type="ORF">TbgDal_II1060</name>
</gene>
<name>C9ZJ21_TRYB9</name>
<evidence type="ECO:0008006" key="4">
    <source>
        <dbReference type="Google" id="ProtNLM"/>
    </source>
</evidence>
<dbReference type="AlphaFoldDB" id="C9ZJ21"/>
<feature type="chain" id="PRO_5003004573" description="T. brucei spp.-specific protein" evidence="1">
    <location>
        <begin position="18"/>
        <end position="110"/>
    </location>
</feature>
<sequence>MKKHLTIFLFHIYSGFFFEICCVCVREREGEGEGIWTTTFFVSIQVHRYSYTMIFFLEFHLSHSLDDMLSPFVRGFSRYALLVAAGSGSNGKKLLTWEGNLFTESLLTTS</sequence>